<reference evidence="2 3" key="1">
    <citation type="submission" date="2016-10" db="EMBL/GenBank/DDBJ databases">
        <authorList>
            <person name="de Groot N.N."/>
        </authorList>
    </citation>
    <scope>NUCLEOTIDE SEQUENCE [LARGE SCALE GENOMIC DNA]</scope>
    <source>
        <strain evidence="2">MBHS1</strain>
    </source>
</reference>
<organism evidence="2 3">
    <name type="scientific">Candidatus Venteria ishoeyi</name>
    <dbReference type="NCBI Taxonomy" id="1899563"/>
    <lineage>
        <taxon>Bacteria</taxon>
        <taxon>Pseudomonadati</taxon>
        <taxon>Pseudomonadota</taxon>
        <taxon>Gammaproteobacteria</taxon>
        <taxon>Thiotrichales</taxon>
        <taxon>Thiotrichaceae</taxon>
        <taxon>Venteria</taxon>
    </lineage>
</organism>
<dbReference type="AlphaFoldDB" id="A0A1H6FHA4"/>
<dbReference type="Proteomes" id="UP000236724">
    <property type="component" value="Unassembled WGS sequence"/>
</dbReference>
<gene>
    <name evidence="2" type="ORF">MBHS_04926</name>
</gene>
<keyword evidence="3" id="KW-1185">Reference proteome</keyword>
<evidence type="ECO:0000313" key="3">
    <source>
        <dbReference type="Proteomes" id="UP000236724"/>
    </source>
</evidence>
<accession>A0A1H6FHA4</accession>
<sequence>MSISQRLVVLIILSLSYISAFADNSTGNKNTLSTSSGDRHSIPVRSETLAKRLDRININAGGKVCYSRPDKLLLSRQDNDSVNKENYTATWMLIQNTATSHQIKLAWQLEQVEQAWPEGKMPVKADVNYILSQPDGTSKEVFLYQLPDDLMDNEAQQQWMQNIGCL</sequence>
<evidence type="ECO:0000313" key="2">
    <source>
        <dbReference type="EMBL" id="SEH09033.1"/>
    </source>
</evidence>
<feature type="signal peptide" evidence="1">
    <location>
        <begin position="1"/>
        <end position="22"/>
    </location>
</feature>
<feature type="chain" id="PRO_5014828745" evidence="1">
    <location>
        <begin position="23"/>
        <end position="166"/>
    </location>
</feature>
<keyword evidence="1" id="KW-0732">Signal</keyword>
<protein>
    <submittedName>
        <fullName evidence="2">Uncharacterized protein</fullName>
    </submittedName>
</protein>
<name>A0A1H6FHA4_9GAMM</name>
<proteinExistence type="predicted"/>
<dbReference type="EMBL" id="FMSV02000557">
    <property type="protein sequence ID" value="SEH09033.1"/>
    <property type="molecule type" value="Genomic_DNA"/>
</dbReference>
<evidence type="ECO:0000256" key="1">
    <source>
        <dbReference type="SAM" id="SignalP"/>
    </source>
</evidence>
<dbReference type="RefSeq" id="WP_103922521.1">
    <property type="nucleotide sequence ID" value="NZ_FMSV02000557.1"/>
</dbReference>